<dbReference type="InterPro" id="IPR009038">
    <property type="entry name" value="GOLD_dom"/>
</dbReference>
<dbReference type="PANTHER" id="PTHR22811">
    <property type="entry name" value="TRANSMEMBRANE EMP24 DOMAIN-CONTAINING PROTEIN"/>
    <property type="match status" value="1"/>
</dbReference>
<organism evidence="10 11">
    <name type="scientific">Sporothrix epigloea</name>
    <dbReference type="NCBI Taxonomy" id="1892477"/>
    <lineage>
        <taxon>Eukaryota</taxon>
        <taxon>Fungi</taxon>
        <taxon>Dikarya</taxon>
        <taxon>Ascomycota</taxon>
        <taxon>Pezizomycotina</taxon>
        <taxon>Sordariomycetes</taxon>
        <taxon>Sordariomycetidae</taxon>
        <taxon>Ophiostomatales</taxon>
        <taxon>Ophiostomataceae</taxon>
        <taxon>Sporothrix</taxon>
    </lineage>
</organism>
<comment type="subcellular location">
    <subcellularLocation>
        <location evidence="1 7">Membrane</location>
        <topology evidence="1 7">Single-pass type I membrane protein</topology>
    </subcellularLocation>
</comment>
<feature type="signal peptide" evidence="8">
    <location>
        <begin position="1"/>
        <end position="16"/>
    </location>
</feature>
<keyword evidence="11" id="KW-1185">Reference proteome</keyword>
<accession>A0ABP0D7D1</accession>
<dbReference type="EMBL" id="CAWUOM010000005">
    <property type="protein sequence ID" value="CAK7263546.1"/>
    <property type="molecule type" value="Genomic_DNA"/>
</dbReference>
<evidence type="ECO:0000256" key="7">
    <source>
        <dbReference type="RuleBase" id="RU003827"/>
    </source>
</evidence>
<evidence type="ECO:0000256" key="6">
    <source>
        <dbReference type="ARBA" id="ARBA00023136"/>
    </source>
</evidence>
<keyword evidence="4 8" id="KW-0732">Signal</keyword>
<evidence type="ECO:0000259" key="9">
    <source>
        <dbReference type="PROSITE" id="PS50866"/>
    </source>
</evidence>
<evidence type="ECO:0000256" key="8">
    <source>
        <dbReference type="SAM" id="SignalP"/>
    </source>
</evidence>
<comment type="similarity">
    <text evidence="2 7">Belongs to the EMP24/GP25L family.</text>
</comment>
<keyword evidence="6" id="KW-0472">Membrane</keyword>
<evidence type="ECO:0000313" key="10">
    <source>
        <dbReference type="EMBL" id="CAK7263546.1"/>
    </source>
</evidence>
<feature type="domain" description="GOLD" evidence="9">
    <location>
        <begin position="26"/>
        <end position="134"/>
    </location>
</feature>
<evidence type="ECO:0000256" key="4">
    <source>
        <dbReference type="ARBA" id="ARBA00022729"/>
    </source>
</evidence>
<comment type="caution">
    <text evidence="10">The sequence shown here is derived from an EMBL/GenBank/DDBJ whole genome shotgun (WGS) entry which is preliminary data.</text>
</comment>
<keyword evidence="5" id="KW-1133">Transmembrane helix</keyword>
<evidence type="ECO:0000313" key="11">
    <source>
        <dbReference type="Proteomes" id="UP001642501"/>
    </source>
</evidence>
<dbReference type="SMART" id="SM01190">
    <property type="entry name" value="EMP24_GP25L"/>
    <property type="match status" value="1"/>
</dbReference>
<dbReference type="Proteomes" id="UP001642501">
    <property type="component" value="Unassembled WGS sequence"/>
</dbReference>
<gene>
    <name evidence="10" type="primary">ERP1</name>
    <name evidence="10" type="ORF">SEPCBS57363_000613</name>
</gene>
<keyword evidence="3 7" id="KW-0812">Transmembrane</keyword>
<proteinExistence type="inferred from homology"/>
<reference evidence="10 11" key="1">
    <citation type="submission" date="2024-01" db="EMBL/GenBank/DDBJ databases">
        <authorList>
            <person name="Allen C."/>
            <person name="Tagirdzhanova G."/>
        </authorList>
    </citation>
    <scope>NUCLEOTIDE SEQUENCE [LARGE SCALE GENOMIC DNA]</scope>
    <source>
        <strain evidence="10 11">CBS 573.63</strain>
    </source>
</reference>
<feature type="chain" id="PRO_5045194382" evidence="8">
    <location>
        <begin position="17"/>
        <end position="224"/>
    </location>
</feature>
<evidence type="ECO:0000256" key="3">
    <source>
        <dbReference type="ARBA" id="ARBA00022692"/>
    </source>
</evidence>
<evidence type="ECO:0000256" key="1">
    <source>
        <dbReference type="ARBA" id="ARBA00004479"/>
    </source>
</evidence>
<name>A0ABP0D7D1_9PEZI</name>
<dbReference type="InterPro" id="IPR015720">
    <property type="entry name" value="Emp24-like"/>
</dbReference>
<dbReference type="Pfam" id="PF01105">
    <property type="entry name" value="EMP24_GP25L"/>
    <property type="match status" value="1"/>
</dbReference>
<evidence type="ECO:0000256" key="5">
    <source>
        <dbReference type="ARBA" id="ARBA00022989"/>
    </source>
</evidence>
<sequence>MRSLLPLLSLVGAASALHVYIDGSKPRCFYEELPKDTLVVGHYDAEEWDDRVQAWQKHDGITIAISVDETFDNDHRVVSQRGSSSGKFTFTSAEAGEHKICFTPTSNSGRSGWQSAVGHEGHKGRVGIKLNLDIAIGESSKLESTDKYKLEDLLSRLYDLNSRMSDIRREQVFQREREADFRDQSESTNARVVRWILIQLVVLGVTCAWQLSHLRTFFIKQKLT</sequence>
<dbReference type="PROSITE" id="PS50866">
    <property type="entry name" value="GOLD"/>
    <property type="match status" value="1"/>
</dbReference>
<protein>
    <submittedName>
        <fullName evidence="10">Emp24p/erv25p-related protein</fullName>
    </submittedName>
</protein>
<evidence type="ECO:0000256" key="2">
    <source>
        <dbReference type="ARBA" id="ARBA00007104"/>
    </source>
</evidence>